<dbReference type="Pfam" id="PF03061">
    <property type="entry name" value="4HBT"/>
    <property type="match status" value="1"/>
</dbReference>
<evidence type="ECO:0000259" key="4">
    <source>
        <dbReference type="PROSITE" id="PS51770"/>
    </source>
</evidence>
<keyword evidence="2 3" id="KW-0378">Hydrolase</keyword>
<dbReference type="Gene3D" id="3.10.129.10">
    <property type="entry name" value="Hotdog Thioesterase"/>
    <property type="match status" value="1"/>
</dbReference>
<dbReference type="InterPro" id="IPR040170">
    <property type="entry name" value="Cytosol_ACT"/>
</dbReference>
<accession>A0ABV5ZFH7</accession>
<evidence type="ECO:0000256" key="2">
    <source>
        <dbReference type="ARBA" id="ARBA00022801"/>
    </source>
</evidence>
<dbReference type="PANTHER" id="PTHR11049:SF5">
    <property type="entry name" value="ACYL-COA THIOESTER HYDROLASE YCIA"/>
    <property type="match status" value="1"/>
</dbReference>
<dbReference type="EMBL" id="JBHLZN010000008">
    <property type="protein sequence ID" value="MFB9888048.1"/>
    <property type="molecule type" value="Genomic_DNA"/>
</dbReference>
<proteinExistence type="inferred from homology"/>
<dbReference type="Proteomes" id="UP001589628">
    <property type="component" value="Unassembled WGS sequence"/>
</dbReference>
<dbReference type="GO" id="GO:0047617">
    <property type="term" value="F:fatty acyl-CoA hydrolase activity"/>
    <property type="evidence" value="ECO:0007669"/>
    <property type="project" value="UniProtKB-EC"/>
</dbReference>
<feature type="domain" description="HotDog ACOT-type" evidence="4">
    <location>
        <begin position="13"/>
        <end position="125"/>
    </location>
</feature>
<dbReference type="InterPro" id="IPR029069">
    <property type="entry name" value="HotDog_dom_sf"/>
</dbReference>
<dbReference type="RefSeq" id="WP_035461255.1">
    <property type="nucleotide sequence ID" value="NZ_JBHLZN010000008.1"/>
</dbReference>
<dbReference type="PROSITE" id="PS51770">
    <property type="entry name" value="HOTDOG_ACOT"/>
    <property type="match status" value="1"/>
</dbReference>
<organism evidence="5 6">
    <name type="scientific">Balneatrix alpica</name>
    <dbReference type="NCBI Taxonomy" id="75684"/>
    <lineage>
        <taxon>Bacteria</taxon>
        <taxon>Pseudomonadati</taxon>
        <taxon>Pseudomonadota</taxon>
        <taxon>Gammaproteobacteria</taxon>
        <taxon>Oceanospirillales</taxon>
        <taxon>Balneatrichaceae</taxon>
        <taxon>Balneatrix</taxon>
    </lineage>
</organism>
<evidence type="ECO:0000256" key="3">
    <source>
        <dbReference type="PROSITE-ProRule" id="PRU01106"/>
    </source>
</evidence>
<keyword evidence="6" id="KW-1185">Reference proteome</keyword>
<dbReference type="PANTHER" id="PTHR11049">
    <property type="entry name" value="ACYL COENZYME A THIOESTER HYDROLASE"/>
    <property type="match status" value="1"/>
</dbReference>
<evidence type="ECO:0000313" key="5">
    <source>
        <dbReference type="EMBL" id="MFB9888048.1"/>
    </source>
</evidence>
<sequence length="140" mass="15263">MNAQDSDELNPSPEGELSLQFPALPSDTNGFGDIYGGWLVAKMDLAASIHAGKLAHSRIATVSISQVDFMSPVLVGTLLSFYTRVVETGNSSMKIVAEVWAQCPDGSEFRKITEGLFVLVAIDENGRIRPLPQQNRRLRS</sequence>
<comment type="caution">
    <text evidence="5">The sequence shown here is derived from an EMBL/GenBank/DDBJ whole genome shotgun (WGS) entry which is preliminary data.</text>
</comment>
<evidence type="ECO:0000313" key="6">
    <source>
        <dbReference type="Proteomes" id="UP001589628"/>
    </source>
</evidence>
<dbReference type="InterPro" id="IPR033120">
    <property type="entry name" value="HOTDOG_ACOT"/>
</dbReference>
<reference evidence="5 6" key="1">
    <citation type="submission" date="2024-09" db="EMBL/GenBank/DDBJ databases">
        <authorList>
            <person name="Sun Q."/>
            <person name="Mori K."/>
        </authorList>
    </citation>
    <scope>NUCLEOTIDE SEQUENCE [LARGE SCALE GENOMIC DNA]</scope>
    <source>
        <strain evidence="5 6">ATCC 51285</strain>
    </source>
</reference>
<comment type="similarity">
    <text evidence="1">Belongs to the acyl coenzyme A hydrolase family.</text>
</comment>
<dbReference type="CDD" id="cd03442">
    <property type="entry name" value="BFIT_BACH"/>
    <property type="match status" value="1"/>
</dbReference>
<dbReference type="InterPro" id="IPR006683">
    <property type="entry name" value="Thioestr_dom"/>
</dbReference>
<name>A0ABV5ZFH7_9GAMM</name>
<dbReference type="SUPFAM" id="SSF54637">
    <property type="entry name" value="Thioesterase/thiol ester dehydrase-isomerase"/>
    <property type="match status" value="1"/>
</dbReference>
<gene>
    <name evidence="5" type="ORF">ACFFLH_16655</name>
</gene>
<protein>
    <submittedName>
        <fullName evidence="5">Acyl-CoA thioesterase</fullName>
        <ecNumber evidence="5">3.1.2.20</ecNumber>
    </submittedName>
</protein>
<evidence type="ECO:0000256" key="1">
    <source>
        <dbReference type="ARBA" id="ARBA00010458"/>
    </source>
</evidence>
<dbReference type="EC" id="3.1.2.20" evidence="5"/>